<dbReference type="STRING" id="77097.SAMN04490369_108611"/>
<sequence length="104" mass="11721">MFTIIETPTFEADARKIWTEEERSSFFAWLAANPEIGDPIPGSGGCRKVRWSVAGSGKRGGVRVIYFTRLANGEIWLLVIYKKAVKDNIPAHILKSIREVLENE</sequence>
<dbReference type="GO" id="GO:0004519">
    <property type="term" value="F:endonuclease activity"/>
    <property type="evidence" value="ECO:0007669"/>
    <property type="project" value="UniProtKB-KW"/>
</dbReference>
<proteinExistence type="predicted"/>
<gene>
    <name evidence="1" type="ORF">SAMN04490369_108611</name>
</gene>
<dbReference type="Proteomes" id="UP000199493">
    <property type="component" value="Unassembled WGS sequence"/>
</dbReference>
<organism evidence="1 2">
    <name type="scientific">Vreelandella aquamarina</name>
    <dbReference type="NCBI Taxonomy" id="77097"/>
    <lineage>
        <taxon>Bacteria</taxon>
        <taxon>Pseudomonadati</taxon>
        <taxon>Pseudomonadota</taxon>
        <taxon>Gammaproteobacteria</taxon>
        <taxon>Oceanospirillales</taxon>
        <taxon>Halomonadaceae</taxon>
        <taxon>Vreelandella</taxon>
    </lineage>
</organism>
<keyword evidence="1" id="KW-0255">Endonuclease</keyword>
<dbReference type="PIRSF" id="PIRSF039032">
    <property type="entry name" value="HigB-2"/>
    <property type="match status" value="1"/>
</dbReference>
<accession>A0A1H8PHP2</accession>
<evidence type="ECO:0000313" key="1">
    <source>
        <dbReference type="EMBL" id="SEO41291.1"/>
    </source>
</evidence>
<dbReference type="AlphaFoldDB" id="A0A1H8PHP2"/>
<dbReference type="RefSeq" id="WP_016914160.1">
    <property type="nucleotide sequence ID" value="NZ_FODB01000086.1"/>
</dbReference>
<protein>
    <submittedName>
        <fullName evidence="1">mRNA-degrading endonuclease RelE, toxin component of the RelBE toxin-antitoxin system</fullName>
    </submittedName>
</protein>
<evidence type="ECO:0000313" key="2">
    <source>
        <dbReference type="Proteomes" id="UP000199493"/>
    </source>
</evidence>
<keyword evidence="1" id="KW-0540">Nuclease</keyword>
<keyword evidence="1" id="KW-0378">Hydrolase</keyword>
<reference evidence="1 2" key="1">
    <citation type="submission" date="2016-10" db="EMBL/GenBank/DDBJ databases">
        <authorList>
            <person name="de Groot N.N."/>
        </authorList>
    </citation>
    <scope>NUCLEOTIDE SEQUENCE [LARGE SCALE GENOMIC DNA]</scope>
    <source>
        <strain evidence="1 2">558</strain>
    </source>
</reference>
<dbReference type="InterPro" id="IPR009387">
    <property type="entry name" value="HigB-2"/>
</dbReference>
<dbReference type="EMBL" id="FODB01000086">
    <property type="protein sequence ID" value="SEO41291.1"/>
    <property type="molecule type" value="Genomic_DNA"/>
</dbReference>
<name>A0A1H8PHP2_9GAMM</name>